<gene>
    <name evidence="1" type="ORF">PsYK624_011160</name>
</gene>
<proteinExistence type="predicted"/>
<organism evidence="1 2">
    <name type="scientific">Phanerochaete sordida</name>
    <dbReference type="NCBI Taxonomy" id="48140"/>
    <lineage>
        <taxon>Eukaryota</taxon>
        <taxon>Fungi</taxon>
        <taxon>Dikarya</taxon>
        <taxon>Basidiomycota</taxon>
        <taxon>Agaricomycotina</taxon>
        <taxon>Agaricomycetes</taxon>
        <taxon>Polyporales</taxon>
        <taxon>Phanerochaetaceae</taxon>
        <taxon>Phanerochaete</taxon>
    </lineage>
</organism>
<accession>A0A9P3FZL4</accession>
<keyword evidence="2" id="KW-1185">Reference proteome</keyword>
<sequence>MKRPRLPLELLTQVVSIALAEHVDSLLVGSLAHAPLPFCKTSRQPSRECPDVAESLLLVSYQVHVVSVKMLSNAFQIDMEESTPSARPELQRSPWIAFPMVRRVLAPWAMSDVTRPIQRSLSSVDDLNCPLLRVYCLVHILTSTVNLLKTMNPYVSEALAGFLLAPELAKFKDDPKWPGNSAARDIRGQFPLCPVLFQDVLRDRFEDCLITVGRYQMYDVHFMQLMEMWKATEHHLVHPDEQRTAVSVENNAAFMSYFVAKIQESDLLMRRDWIYTKPLDEALGRDRIDLWCTFLRKIRDTEHNNKHLTSDGTIILRSILQDFEERLARLPSP</sequence>
<evidence type="ECO:0000313" key="2">
    <source>
        <dbReference type="Proteomes" id="UP000703269"/>
    </source>
</evidence>
<dbReference type="Proteomes" id="UP000703269">
    <property type="component" value="Unassembled WGS sequence"/>
</dbReference>
<evidence type="ECO:0000313" key="1">
    <source>
        <dbReference type="EMBL" id="GJE85039.1"/>
    </source>
</evidence>
<protein>
    <submittedName>
        <fullName evidence="1">Uncharacterized protein</fullName>
    </submittedName>
</protein>
<dbReference type="AlphaFoldDB" id="A0A9P3FZL4"/>
<name>A0A9P3FZL4_9APHY</name>
<reference evidence="1 2" key="1">
    <citation type="submission" date="2021-08" db="EMBL/GenBank/DDBJ databases">
        <title>Draft Genome Sequence of Phanerochaete sordida strain YK-624.</title>
        <authorList>
            <person name="Mori T."/>
            <person name="Dohra H."/>
            <person name="Suzuki T."/>
            <person name="Kawagishi H."/>
            <person name="Hirai H."/>
        </authorList>
    </citation>
    <scope>NUCLEOTIDE SEQUENCE [LARGE SCALE GENOMIC DNA]</scope>
    <source>
        <strain evidence="1 2">YK-624</strain>
    </source>
</reference>
<comment type="caution">
    <text evidence="1">The sequence shown here is derived from an EMBL/GenBank/DDBJ whole genome shotgun (WGS) entry which is preliminary data.</text>
</comment>
<dbReference type="EMBL" id="BPQB01000002">
    <property type="protein sequence ID" value="GJE85039.1"/>
    <property type="molecule type" value="Genomic_DNA"/>
</dbReference>